<protein>
    <submittedName>
        <fullName evidence="1">Uncharacterized protein</fullName>
    </submittedName>
</protein>
<reference evidence="1 2" key="1">
    <citation type="submission" date="2016-11" db="EMBL/GenBank/DDBJ databases">
        <title>Study of marine rhodopsin-containing bacteria.</title>
        <authorList>
            <person name="Yoshizawa S."/>
            <person name="Kumagai Y."/>
            <person name="Kogure K."/>
        </authorList>
    </citation>
    <scope>NUCLEOTIDE SEQUENCE [LARGE SCALE GENOMIC DNA]</scope>
    <source>
        <strain evidence="1 2">SG-29</strain>
    </source>
</reference>
<comment type="caution">
    <text evidence="1">The sequence shown here is derived from an EMBL/GenBank/DDBJ whole genome shotgun (WGS) entry which is preliminary data.</text>
</comment>
<evidence type="ECO:0000313" key="1">
    <source>
        <dbReference type="EMBL" id="OZC01229.1"/>
    </source>
</evidence>
<dbReference type="Proteomes" id="UP000216446">
    <property type="component" value="Unassembled WGS sequence"/>
</dbReference>
<dbReference type="InParanoid" id="A0A259TU06"/>
<keyword evidence="2" id="KW-1185">Reference proteome</keyword>
<proteinExistence type="predicted"/>
<dbReference type="AlphaFoldDB" id="A0A259TU06"/>
<gene>
    <name evidence="1" type="ORF">BSZ36_18425</name>
</gene>
<sequence>MTSTDASSDLGRQAREAALDAAWRQWGALGALASGPRSRTVLDPEALVLASLALVPHERRLGDVLLWWASAGSRLLSVQRIRSLSDRFATGDAKSSLGAFAASAVEAGDRRWKRLAGPRGLDARPGKGADTPDLSDPSAVVLRLRAAFGVSAKADLFAALLGRERPSTVRELAESLGYSTVAVRVALGEMTLARVVVPTGASPAAYRAADVAEWSALLAGGPRPRWGDWAETFPLLLAIADWGEGAAGWTPYVASSKARDLLERHARPLRLVVPEAPSLDGHRGEAALVPFAATVRELVSAASAR</sequence>
<dbReference type="OrthoDB" id="192660at2"/>
<name>A0A259TU06_9BACT</name>
<accession>A0A259TU06</accession>
<evidence type="ECO:0000313" key="2">
    <source>
        <dbReference type="Proteomes" id="UP000216446"/>
    </source>
</evidence>
<organism evidence="1 2">
    <name type="scientific">Rubricoccus marinus</name>
    <dbReference type="NCBI Taxonomy" id="716817"/>
    <lineage>
        <taxon>Bacteria</taxon>
        <taxon>Pseudomonadati</taxon>
        <taxon>Rhodothermota</taxon>
        <taxon>Rhodothermia</taxon>
        <taxon>Rhodothermales</taxon>
        <taxon>Rubricoccaceae</taxon>
        <taxon>Rubricoccus</taxon>
    </lineage>
</organism>
<dbReference type="EMBL" id="MQWB01000014">
    <property type="protein sequence ID" value="OZC01229.1"/>
    <property type="molecule type" value="Genomic_DNA"/>
</dbReference>
<dbReference type="RefSeq" id="WP_094552013.1">
    <property type="nucleotide sequence ID" value="NZ_MQWB01000014.1"/>
</dbReference>